<dbReference type="NCBIfam" id="NF001136">
    <property type="entry name" value="PRK00142.1-4"/>
    <property type="match status" value="1"/>
</dbReference>
<comment type="similarity">
    <text evidence="1">Belongs to the TrhO family.</text>
</comment>
<feature type="domain" description="Rhodanese" evidence="2">
    <location>
        <begin position="124"/>
        <end position="218"/>
    </location>
</feature>
<dbReference type="InterPro" id="IPR036873">
    <property type="entry name" value="Rhodanese-like_dom_sf"/>
</dbReference>
<dbReference type="InterPro" id="IPR001763">
    <property type="entry name" value="Rhodanese-like_dom"/>
</dbReference>
<dbReference type="InterPro" id="IPR020936">
    <property type="entry name" value="TrhO"/>
</dbReference>
<dbReference type="RefSeq" id="WP_304561066.1">
    <property type="nucleotide sequence ID" value="NZ_JAUQSZ010000005.1"/>
</dbReference>
<evidence type="ECO:0000256" key="1">
    <source>
        <dbReference type="HAMAP-Rule" id="MF_00469"/>
    </source>
</evidence>
<dbReference type="Pfam" id="PF00581">
    <property type="entry name" value="Rhodanese"/>
    <property type="match status" value="1"/>
</dbReference>
<accession>A0ABT8ZXV8</accession>
<dbReference type="InterPro" id="IPR040503">
    <property type="entry name" value="TRHO_N"/>
</dbReference>
<organism evidence="3 4">
    <name type="scientific">Sphingomonas immobilis</name>
    <dbReference type="NCBI Taxonomy" id="3063997"/>
    <lineage>
        <taxon>Bacteria</taxon>
        <taxon>Pseudomonadati</taxon>
        <taxon>Pseudomonadota</taxon>
        <taxon>Alphaproteobacteria</taxon>
        <taxon>Sphingomonadales</taxon>
        <taxon>Sphingomonadaceae</taxon>
        <taxon>Sphingomonas</taxon>
    </lineage>
</organism>
<evidence type="ECO:0000313" key="4">
    <source>
        <dbReference type="Proteomes" id="UP001176468"/>
    </source>
</evidence>
<proteinExistence type="inferred from homology"/>
<dbReference type="Gene3D" id="3.30.70.100">
    <property type="match status" value="1"/>
</dbReference>
<dbReference type="Pfam" id="PF17773">
    <property type="entry name" value="UPF0176_N"/>
    <property type="match status" value="1"/>
</dbReference>
<keyword evidence="4" id="KW-1185">Reference proteome</keyword>
<comment type="catalytic activity">
    <reaction evidence="1">
        <text>uridine(34) in tRNA + AH2 + O2 = 5-hydroxyuridine(34) in tRNA + A + H2O</text>
        <dbReference type="Rhea" id="RHEA:64224"/>
        <dbReference type="Rhea" id="RHEA-COMP:11727"/>
        <dbReference type="Rhea" id="RHEA-COMP:13381"/>
        <dbReference type="ChEBI" id="CHEBI:13193"/>
        <dbReference type="ChEBI" id="CHEBI:15377"/>
        <dbReference type="ChEBI" id="CHEBI:15379"/>
        <dbReference type="ChEBI" id="CHEBI:17499"/>
        <dbReference type="ChEBI" id="CHEBI:65315"/>
        <dbReference type="ChEBI" id="CHEBI:136877"/>
    </reaction>
</comment>
<dbReference type="Gene3D" id="3.40.250.10">
    <property type="entry name" value="Rhodanese-like domain"/>
    <property type="match status" value="1"/>
</dbReference>
<dbReference type="PANTHER" id="PTHR43268">
    <property type="entry name" value="THIOSULFATE SULFURTRANSFERASE/RHODANESE-LIKE DOMAIN-CONTAINING PROTEIN 2"/>
    <property type="match status" value="1"/>
</dbReference>
<dbReference type="SMART" id="SM00450">
    <property type="entry name" value="RHOD"/>
    <property type="match status" value="1"/>
</dbReference>
<dbReference type="Proteomes" id="UP001176468">
    <property type="component" value="Unassembled WGS sequence"/>
</dbReference>
<dbReference type="PROSITE" id="PS50206">
    <property type="entry name" value="RHODANESE_3"/>
    <property type="match status" value="1"/>
</dbReference>
<dbReference type="EC" id="1.14.-.-" evidence="1"/>
<keyword evidence="1" id="KW-0560">Oxidoreductase</keyword>
<name>A0ABT8ZXV8_9SPHN</name>
<dbReference type="HAMAP" id="MF_00469">
    <property type="entry name" value="TrhO"/>
    <property type="match status" value="1"/>
</dbReference>
<reference evidence="3" key="1">
    <citation type="submission" date="2023-07" db="EMBL/GenBank/DDBJ databases">
        <authorList>
            <person name="Kim M.K."/>
        </authorList>
    </citation>
    <scope>NUCLEOTIDE SEQUENCE</scope>
    <source>
        <strain evidence="3">CA1-15</strain>
    </source>
</reference>
<evidence type="ECO:0000313" key="3">
    <source>
        <dbReference type="EMBL" id="MDO7842415.1"/>
    </source>
</evidence>
<sequence>MTHPIRVAALYRFARFDDPAAIRDELHTLCTTLGVKGTLLLAREGINGTIAGSAKAIDAVVARIRALPGCADAEIKFSSAATPPFHRLKVRLKREIVTMGEPDIDPLADVGAYIAPADWNALIADPDTIVIDTRNDYEVKVGTFAGAVDPHTASFRDFPAWFRHHQGELAGRKVAMFCTGGIRCEKATAFVKAQGMDEVYHLHGGILRYLEEVPAAESLWQGECFVFDERVAVGHGLTQGSHELCRACRMPVSVEDRASPLFAEGVSCPACHGTRDDAKRAALAERHRQVKLAEARGETHVGAAYPARDD</sequence>
<comment type="function">
    <text evidence="1">Catalyzes oxygen-dependent 5-hydroxyuridine (ho5U) modification at position 34 in tRNAs.</text>
</comment>
<dbReference type="EMBL" id="JAUQSZ010000005">
    <property type="protein sequence ID" value="MDO7842415.1"/>
    <property type="molecule type" value="Genomic_DNA"/>
</dbReference>
<keyword evidence="1" id="KW-0819">tRNA processing</keyword>
<evidence type="ECO:0000259" key="2">
    <source>
        <dbReference type="PROSITE" id="PS50206"/>
    </source>
</evidence>
<dbReference type="CDD" id="cd01518">
    <property type="entry name" value="RHOD_YceA"/>
    <property type="match status" value="1"/>
</dbReference>
<comment type="caution">
    <text evidence="3">The sequence shown here is derived from an EMBL/GenBank/DDBJ whole genome shotgun (WGS) entry which is preliminary data.</text>
</comment>
<protein>
    <recommendedName>
        <fullName evidence="1">tRNA uridine(34) hydroxylase</fullName>
        <ecNumber evidence="1">1.14.-.-</ecNumber>
    </recommendedName>
    <alternativeName>
        <fullName evidence="1">tRNA hydroxylation protein O</fullName>
    </alternativeName>
</protein>
<dbReference type="PANTHER" id="PTHR43268:SF3">
    <property type="entry name" value="RHODANESE-LIKE DOMAIN-CONTAINING PROTEIN 7-RELATED"/>
    <property type="match status" value="1"/>
</dbReference>
<gene>
    <name evidence="1" type="primary">trhO</name>
    <name evidence="3" type="ORF">Q5H94_08750</name>
</gene>
<dbReference type="SUPFAM" id="SSF52821">
    <property type="entry name" value="Rhodanese/Cell cycle control phosphatase"/>
    <property type="match status" value="1"/>
</dbReference>